<protein>
    <submittedName>
        <fullName evidence="3">DUF2235 domain-containing protein</fullName>
    </submittedName>
</protein>
<reference evidence="1 2" key="2">
    <citation type="submission" date="2018-11" db="EMBL/GenBank/DDBJ databases">
        <authorList>
            <consortium name="Pathogen Informatics"/>
        </authorList>
    </citation>
    <scope>NUCLEOTIDE SEQUENCE [LARGE SCALE GENOMIC DNA]</scope>
</reference>
<dbReference type="Proteomes" id="UP000271098">
    <property type="component" value="Unassembled WGS sequence"/>
</dbReference>
<reference evidence="3" key="1">
    <citation type="submission" date="2016-06" db="UniProtKB">
        <authorList>
            <consortium name="WormBaseParasite"/>
        </authorList>
    </citation>
    <scope>IDENTIFICATION</scope>
</reference>
<dbReference type="AlphaFoldDB" id="A0A183E2V7"/>
<dbReference type="EMBL" id="UYRT01082265">
    <property type="protein sequence ID" value="VDN25729.1"/>
    <property type="molecule type" value="Genomic_DNA"/>
</dbReference>
<evidence type="ECO:0000313" key="3">
    <source>
        <dbReference type="WBParaSite" id="GPUH_0001531801-mRNA-1"/>
    </source>
</evidence>
<dbReference type="WBParaSite" id="GPUH_0001531801-mRNA-1">
    <property type="protein sequence ID" value="GPUH_0001531801-mRNA-1"/>
    <property type="gene ID" value="GPUH_0001531801"/>
</dbReference>
<evidence type="ECO:0000313" key="2">
    <source>
        <dbReference type="Proteomes" id="UP000271098"/>
    </source>
</evidence>
<accession>A0A183E2V7</accession>
<name>A0A183E2V7_9BILA</name>
<dbReference type="InterPro" id="IPR029058">
    <property type="entry name" value="AB_hydrolase_fold"/>
</dbReference>
<organism evidence="3">
    <name type="scientific">Gongylonema pulchrum</name>
    <dbReference type="NCBI Taxonomy" id="637853"/>
    <lineage>
        <taxon>Eukaryota</taxon>
        <taxon>Metazoa</taxon>
        <taxon>Ecdysozoa</taxon>
        <taxon>Nematoda</taxon>
        <taxon>Chromadorea</taxon>
        <taxon>Rhabditida</taxon>
        <taxon>Spirurina</taxon>
        <taxon>Spiruromorpha</taxon>
        <taxon>Spiruroidea</taxon>
        <taxon>Gongylonematidae</taxon>
        <taxon>Gongylonema</taxon>
    </lineage>
</organism>
<evidence type="ECO:0000313" key="1">
    <source>
        <dbReference type="EMBL" id="VDN25729.1"/>
    </source>
</evidence>
<sequence length="133" mass="14862">MGFIVAVDGIVKAVENFTNTFHNYQESAYFIFGQGYGSIYAILASQRLLNAVDGIVKAVENFTNTFHNYQESAYFIFGQGYGSIYAILASQRLLNSKTGIKLKRVGLENSLLSYTLINIMPNEMYFSGLLGRE</sequence>
<proteinExistence type="predicted"/>
<gene>
    <name evidence="1" type="ORF">GPUH_LOCUS15296</name>
</gene>
<keyword evidence="2" id="KW-1185">Reference proteome</keyword>
<dbReference type="SUPFAM" id="SSF53474">
    <property type="entry name" value="alpha/beta-Hydrolases"/>
    <property type="match status" value="1"/>
</dbReference>
<dbReference type="Gene3D" id="3.40.50.1820">
    <property type="entry name" value="alpha/beta hydrolase"/>
    <property type="match status" value="1"/>
</dbReference>